<evidence type="ECO:0000313" key="2">
    <source>
        <dbReference type="EMBL" id="TNN45304.1"/>
    </source>
</evidence>
<organism evidence="2 3">
    <name type="scientific">Liparis tanakae</name>
    <name type="common">Tanaka's snailfish</name>
    <dbReference type="NCBI Taxonomy" id="230148"/>
    <lineage>
        <taxon>Eukaryota</taxon>
        <taxon>Metazoa</taxon>
        <taxon>Chordata</taxon>
        <taxon>Craniata</taxon>
        <taxon>Vertebrata</taxon>
        <taxon>Euteleostomi</taxon>
        <taxon>Actinopterygii</taxon>
        <taxon>Neopterygii</taxon>
        <taxon>Teleostei</taxon>
        <taxon>Neoteleostei</taxon>
        <taxon>Acanthomorphata</taxon>
        <taxon>Eupercaria</taxon>
        <taxon>Perciformes</taxon>
        <taxon>Cottioidei</taxon>
        <taxon>Cottales</taxon>
        <taxon>Liparidae</taxon>
        <taxon>Liparis</taxon>
    </lineage>
</organism>
<accession>A0A4Z2FXP1</accession>
<keyword evidence="3" id="KW-1185">Reference proteome</keyword>
<reference evidence="2 3" key="1">
    <citation type="submission" date="2019-03" db="EMBL/GenBank/DDBJ databases">
        <title>First draft genome of Liparis tanakae, snailfish: a comprehensive survey of snailfish specific genes.</title>
        <authorList>
            <person name="Kim W."/>
            <person name="Song I."/>
            <person name="Jeong J.-H."/>
            <person name="Kim D."/>
            <person name="Kim S."/>
            <person name="Ryu S."/>
            <person name="Song J.Y."/>
            <person name="Lee S.K."/>
        </authorList>
    </citation>
    <scope>NUCLEOTIDE SEQUENCE [LARGE SCALE GENOMIC DNA]</scope>
    <source>
        <tissue evidence="2">Muscle</tissue>
    </source>
</reference>
<dbReference type="EMBL" id="SRLO01000854">
    <property type="protein sequence ID" value="TNN45304.1"/>
    <property type="molecule type" value="Genomic_DNA"/>
</dbReference>
<dbReference type="AlphaFoldDB" id="A0A4Z2FXP1"/>
<name>A0A4Z2FXP1_9TELE</name>
<evidence type="ECO:0000313" key="3">
    <source>
        <dbReference type="Proteomes" id="UP000314294"/>
    </source>
</evidence>
<proteinExistence type="predicted"/>
<dbReference type="Proteomes" id="UP000314294">
    <property type="component" value="Unassembled WGS sequence"/>
</dbReference>
<dbReference type="OrthoDB" id="10584762at2759"/>
<gene>
    <name evidence="2" type="ORF">EYF80_044489</name>
</gene>
<comment type="caution">
    <text evidence="2">The sequence shown here is derived from an EMBL/GenBank/DDBJ whole genome shotgun (WGS) entry which is preliminary data.</text>
</comment>
<evidence type="ECO:0000256" key="1">
    <source>
        <dbReference type="SAM" id="MobiDB-lite"/>
    </source>
</evidence>
<protein>
    <submittedName>
        <fullName evidence="2">Uncharacterized protein</fullName>
    </submittedName>
</protein>
<sequence>MGVWDRLRSGTGGLNSSRGTRRSADPCRDSLFLGGRHSLPRSWLGFMGGPRSGHPGGPPVCGCRLGHMGLAGERGTAARQHHRRVRRAEAPLTWREQNVSEFLRTPPPAERSGGVSLVGKLKGRHSL</sequence>
<feature type="region of interest" description="Disordered" evidence="1">
    <location>
        <begin position="103"/>
        <end position="127"/>
    </location>
</feature>
<feature type="region of interest" description="Disordered" evidence="1">
    <location>
        <begin position="1"/>
        <end position="29"/>
    </location>
</feature>